<sequence length="136" mass="14555">MLSQLPISTIDYKTIKHSPLYSHTSNLTPTQTPHQTFSTFSALPQLQFVKMVRGAEYDNGVPQSDNPIENGPNKAHGVGDEPADMTHPHKVAPMPEQTSSGRNVHPGLPTAGEPHPQGGTAKPITLDEKNTAGTGK</sequence>
<evidence type="ECO:0000313" key="2">
    <source>
        <dbReference type="EMBL" id="KZN89171.1"/>
    </source>
</evidence>
<name>A0A167UDR5_PENCH</name>
<gene>
    <name evidence="2" type="ORF">EN45_077650</name>
</gene>
<dbReference type="Proteomes" id="UP000076449">
    <property type="component" value="Chromosome II"/>
</dbReference>
<protein>
    <submittedName>
        <fullName evidence="2">Uncharacterized protein</fullName>
    </submittedName>
</protein>
<feature type="region of interest" description="Disordered" evidence="1">
    <location>
        <begin position="57"/>
        <end position="136"/>
    </location>
</feature>
<organism evidence="2">
    <name type="scientific">Penicillium chrysogenum</name>
    <name type="common">Penicillium notatum</name>
    <dbReference type="NCBI Taxonomy" id="5076"/>
    <lineage>
        <taxon>Eukaryota</taxon>
        <taxon>Fungi</taxon>
        <taxon>Dikarya</taxon>
        <taxon>Ascomycota</taxon>
        <taxon>Pezizomycotina</taxon>
        <taxon>Eurotiomycetes</taxon>
        <taxon>Eurotiomycetidae</taxon>
        <taxon>Eurotiales</taxon>
        <taxon>Aspergillaceae</taxon>
        <taxon>Penicillium</taxon>
        <taxon>Penicillium chrysogenum species complex</taxon>
    </lineage>
</organism>
<dbReference type="EMBL" id="CM002799">
    <property type="protein sequence ID" value="KZN89171.1"/>
    <property type="molecule type" value="Genomic_DNA"/>
</dbReference>
<accession>A0A167UDR5</accession>
<reference evidence="2" key="1">
    <citation type="journal article" date="2014" name="Genome Announc.">
        <title>Complete sequencing and chromosome-scale genome assembly of the industrial progenitor strain P2niaD18 from the penicillin producer Penicillium chrysogenum.</title>
        <authorList>
            <person name="Specht T."/>
            <person name="Dahlmann T.A."/>
            <person name="Zadra I."/>
            <person name="Kurnsteiner H."/>
            <person name="Kuck U."/>
        </authorList>
    </citation>
    <scope>NUCLEOTIDE SEQUENCE [LARGE SCALE GENOMIC DNA]</scope>
    <source>
        <strain evidence="2">P2niaD18</strain>
    </source>
</reference>
<proteinExistence type="predicted"/>
<dbReference type="AlphaFoldDB" id="A0A167UDR5"/>
<evidence type="ECO:0000256" key="1">
    <source>
        <dbReference type="SAM" id="MobiDB-lite"/>
    </source>
</evidence>